<keyword evidence="2" id="KW-1185">Reference proteome</keyword>
<protein>
    <recommendedName>
        <fullName evidence="3">DUF4209 domain-containing protein</fullName>
    </recommendedName>
</protein>
<name>A0ABN5SZY3_9FLAO</name>
<dbReference type="Proteomes" id="UP000274483">
    <property type="component" value="Chromosome"/>
</dbReference>
<accession>A0ABN5SZY3</accession>
<proteinExistence type="predicted"/>
<sequence length="650" mass="76981">MHKYDPNRVIFYSKEDMAAGQQMSKGERILRSELSKNLTDINDVLELYHINKYIANELYLINWTDEDIKNFKQKYSEYDKIIKLFFSKINDGNFTDHFKNTLGGYVESFWEIVANLNIYKKISKTIFNNSLIREPFLIHTILKYKHLVNYYENELRTFIVNDKQSAEILLSIYEVKDNFKKSIRYLPKTLTSADKEKIISDYLEGDHFNLNYIGIIENAKNRNDFKLSDKIRLKAKRLYKSETDKFFADNQGIKYGVSVSFSKSANKPKDIRIDKDNQIHFFYSADYIMSTNNPYYLFQYFALLFEYVDEQKRIDLVIKRSQISSFDSVFSVRSENEYFGGTSFTISEMKSQGQIVGYSKILSEMKTSIEEILQFMFTEEFQEKYKFPANANFSIPISTNSFLEKIRIIAPEFESILKQYKLYVEDGIIDFELLQISSSSTKIKDIPSLNDDKYIYLNEANKEIVTCANIFFSDQTTLTFVEPYKEKNYNCFFYLLSNEEIKYCNYEEYQKASLNYLIEKKLIKVDNKGVIQVANFERLYILKDLYDNEVGSFYHYPKEFQEEVLKMKNENIIYTESSLFSKSEQAYFNYFLNKSEFTNGLDLRNSYLHGTQASPKEVEKHEMSYFIYLKIIVLTILKIEDDLEIKSLRI</sequence>
<dbReference type="EMBL" id="CP034158">
    <property type="protein sequence ID" value="AZI67793.1"/>
    <property type="molecule type" value="Genomic_DNA"/>
</dbReference>
<gene>
    <name evidence="1" type="ORF">EIB71_09005</name>
</gene>
<reference evidence="1 2" key="1">
    <citation type="submission" date="2018-11" db="EMBL/GenBank/DDBJ databases">
        <title>Proposal to divide the Flavobacteriaceae and reorganize its genera based on Amino Acid Identity values calculated from whole genome sequences.</title>
        <authorList>
            <person name="Nicholson A.C."/>
            <person name="Gulvik C.A."/>
            <person name="Whitney A.M."/>
            <person name="Humrighouse B.W."/>
            <person name="Bell M."/>
            <person name="Holmes B."/>
            <person name="Steigerwalt A.G."/>
            <person name="Villarma A."/>
            <person name="Sheth M."/>
            <person name="Batra D."/>
            <person name="Pryor J."/>
            <person name="Bernardet J.-F."/>
            <person name="Hugo C."/>
            <person name="Kampfer P."/>
            <person name="Newman J.D."/>
            <person name="McQuiston J.R."/>
        </authorList>
    </citation>
    <scope>NUCLEOTIDE SEQUENCE [LARGE SCALE GENOMIC DNA]</scope>
    <source>
        <strain evidence="1 2">H3001</strain>
    </source>
</reference>
<dbReference type="RefSeq" id="WP_124758157.1">
    <property type="nucleotide sequence ID" value="NZ_CP034158.1"/>
</dbReference>
<organism evidence="1 2">
    <name type="scientific">Kaistella daneshvariae</name>
    <dbReference type="NCBI Taxonomy" id="2487074"/>
    <lineage>
        <taxon>Bacteria</taxon>
        <taxon>Pseudomonadati</taxon>
        <taxon>Bacteroidota</taxon>
        <taxon>Flavobacteriia</taxon>
        <taxon>Flavobacteriales</taxon>
        <taxon>Weeksellaceae</taxon>
        <taxon>Chryseobacterium group</taxon>
        <taxon>Kaistella</taxon>
    </lineage>
</organism>
<evidence type="ECO:0000313" key="2">
    <source>
        <dbReference type="Proteomes" id="UP000274483"/>
    </source>
</evidence>
<evidence type="ECO:0008006" key="3">
    <source>
        <dbReference type="Google" id="ProtNLM"/>
    </source>
</evidence>
<evidence type="ECO:0000313" key="1">
    <source>
        <dbReference type="EMBL" id="AZI67793.1"/>
    </source>
</evidence>